<dbReference type="STRING" id="1182545.A0A072PC77"/>
<dbReference type="GeneID" id="25280195"/>
<feature type="non-terminal residue" evidence="1">
    <location>
        <position position="1"/>
    </location>
</feature>
<protein>
    <submittedName>
        <fullName evidence="1">Uncharacterized protein</fullName>
    </submittedName>
</protein>
<evidence type="ECO:0000313" key="1">
    <source>
        <dbReference type="EMBL" id="KEF57352.1"/>
    </source>
</evidence>
<reference evidence="1 2" key="1">
    <citation type="submission" date="2013-03" db="EMBL/GenBank/DDBJ databases">
        <title>The Genome Sequence of Exophiala aquamarina CBS 119918.</title>
        <authorList>
            <consortium name="The Broad Institute Genomics Platform"/>
            <person name="Cuomo C."/>
            <person name="de Hoog S."/>
            <person name="Gorbushina A."/>
            <person name="Walker B."/>
            <person name="Young S.K."/>
            <person name="Zeng Q."/>
            <person name="Gargeya S."/>
            <person name="Fitzgerald M."/>
            <person name="Haas B."/>
            <person name="Abouelleil A."/>
            <person name="Allen A.W."/>
            <person name="Alvarado L."/>
            <person name="Arachchi H.M."/>
            <person name="Berlin A.M."/>
            <person name="Chapman S.B."/>
            <person name="Gainer-Dewar J."/>
            <person name="Goldberg J."/>
            <person name="Griggs A."/>
            <person name="Gujja S."/>
            <person name="Hansen M."/>
            <person name="Howarth C."/>
            <person name="Imamovic A."/>
            <person name="Ireland A."/>
            <person name="Larimer J."/>
            <person name="McCowan C."/>
            <person name="Murphy C."/>
            <person name="Pearson M."/>
            <person name="Poon T.W."/>
            <person name="Priest M."/>
            <person name="Roberts A."/>
            <person name="Saif S."/>
            <person name="Shea T."/>
            <person name="Sisk P."/>
            <person name="Sykes S."/>
            <person name="Wortman J."/>
            <person name="Nusbaum C."/>
            <person name="Birren B."/>
        </authorList>
    </citation>
    <scope>NUCLEOTIDE SEQUENCE [LARGE SCALE GENOMIC DNA]</scope>
    <source>
        <strain evidence="1 2">CBS 119918</strain>
    </source>
</reference>
<dbReference type="AlphaFoldDB" id="A0A072PC77"/>
<proteinExistence type="predicted"/>
<dbReference type="EMBL" id="AMGV01000004">
    <property type="protein sequence ID" value="KEF57352.1"/>
    <property type="molecule type" value="Genomic_DNA"/>
</dbReference>
<comment type="caution">
    <text evidence="1">The sequence shown here is derived from an EMBL/GenBank/DDBJ whole genome shotgun (WGS) entry which is preliminary data.</text>
</comment>
<dbReference type="RefSeq" id="XP_013259942.1">
    <property type="nucleotide sequence ID" value="XM_013404488.1"/>
</dbReference>
<sequence>RELAYNALYWIASAKRLLSTLEVQYALTVVPGDSQLDEDNIRDLDLTVSVYCGIVTVDKNSKIILLVQYNT</sequence>
<keyword evidence="2" id="KW-1185">Reference proteome</keyword>
<gene>
    <name evidence="1" type="ORF">A1O9_05269</name>
</gene>
<dbReference type="Proteomes" id="UP000027920">
    <property type="component" value="Unassembled WGS sequence"/>
</dbReference>
<dbReference type="HOGENOM" id="CLU_2746899_0_0_1"/>
<evidence type="ECO:0000313" key="2">
    <source>
        <dbReference type="Proteomes" id="UP000027920"/>
    </source>
</evidence>
<dbReference type="VEuPathDB" id="FungiDB:A1O9_05269"/>
<dbReference type="OrthoDB" id="195446at2759"/>
<organism evidence="1 2">
    <name type="scientific">Exophiala aquamarina CBS 119918</name>
    <dbReference type="NCBI Taxonomy" id="1182545"/>
    <lineage>
        <taxon>Eukaryota</taxon>
        <taxon>Fungi</taxon>
        <taxon>Dikarya</taxon>
        <taxon>Ascomycota</taxon>
        <taxon>Pezizomycotina</taxon>
        <taxon>Eurotiomycetes</taxon>
        <taxon>Chaetothyriomycetidae</taxon>
        <taxon>Chaetothyriales</taxon>
        <taxon>Herpotrichiellaceae</taxon>
        <taxon>Exophiala</taxon>
    </lineage>
</organism>
<name>A0A072PC77_9EURO</name>
<accession>A0A072PC77</accession>